<dbReference type="EMBL" id="JAIQCJ010002240">
    <property type="protein sequence ID" value="KAJ8778769.1"/>
    <property type="molecule type" value="Genomic_DNA"/>
</dbReference>
<dbReference type="AlphaFoldDB" id="A0AB34GGJ3"/>
<dbReference type="Proteomes" id="UP001159641">
    <property type="component" value="Unassembled WGS sequence"/>
</dbReference>
<gene>
    <name evidence="2" type="ORF">J1605_013446</name>
</gene>
<keyword evidence="3" id="KW-1185">Reference proteome</keyword>
<feature type="region of interest" description="Disordered" evidence="1">
    <location>
        <begin position="1"/>
        <end position="118"/>
    </location>
</feature>
<comment type="caution">
    <text evidence="2">The sequence shown here is derived from an EMBL/GenBank/DDBJ whole genome shotgun (WGS) entry which is preliminary data.</text>
</comment>
<name>A0AB34GGJ3_ESCRO</name>
<accession>A0AB34GGJ3</accession>
<evidence type="ECO:0000256" key="1">
    <source>
        <dbReference type="SAM" id="MobiDB-lite"/>
    </source>
</evidence>
<feature type="compositionally biased region" description="Basic and acidic residues" evidence="1">
    <location>
        <begin position="27"/>
        <end position="38"/>
    </location>
</feature>
<proteinExistence type="predicted"/>
<feature type="compositionally biased region" description="Low complexity" evidence="1">
    <location>
        <begin position="74"/>
        <end position="98"/>
    </location>
</feature>
<organism evidence="2 3">
    <name type="scientific">Eschrichtius robustus</name>
    <name type="common">California gray whale</name>
    <name type="synonym">Eschrichtius gibbosus</name>
    <dbReference type="NCBI Taxonomy" id="9764"/>
    <lineage>
        <taxon>Eukaryota</taxon>
        <taxon>Metazoa</taxon>
        <taxon>Chordata</taxon>
        <taxon>Craniata</taxon>
        <taxon>Vertebrata</taxon>
        <taxon>Euteleostomi</taxon>
        <taxon>Mammalia</taxon>
        <taxon>Eutheria</taxon>
        <taxon>Laurasiatheria</taxon>
        <taxon>Artiodactyla</taxon>
        <taxon>Whippomorpha</taxon>
        <taxon>Cetacea</taxon>
        <taxon>Mysticeti</taxon>
        <taxon>Eschrichtiidae</taxon>
        <taxon>Eschrichtius</taxon>
    </lineage>
</organism>
<reference evidence="2 3" key="1">
    <citation type="submission" date="2022-11" db="EMBL/GenBank/DDBJ databases">
        <title>Whole genome sequence of Eschrichtius robustus ER-17-0199.</title>
        <authorList>
            <person name="Bruniche-Olsen A."/>
            <person name="Black A.N."/>
            <person name="Fields C.J."/>
            <person name="Walden K."/>
            <person name="Dewoody J.A."/>
        </authorList>
    </citation>
    <scope>NUCLEOTIDE SEQUENCE [LARGE SCALE GENOMIC DNA]</scope>
    <source>
        <strain evidence="2">ER-17-0199</strain>
        <tissue evidence="2">Blubber</tissue>
    </source>
</reference>
<sequence length="153" mass="15339">AAGEAPSDPRCAPLAARPRQGRLGRRGPGDVGERHGRVPGEPVCGRGDGAPPAQWPACPRPAPRSKAHAGAGGPAAEAATVPAHAHPRRQAPAAGGPAVEDIVSAGHPQPLPRALRPREPPCAHAGLLTSWPGCCKAGEPPLVGTPGCSRAEL</sequence>
<feature type="non-terminal residue" evidence="2">
    <location>
        <position position="1"/>
    </location>
</feature>
<protein>
    <submittedName>
        <fullName evidence="2">Uncharacterized protein</fullName>
    </submittedName>
</protein>
<evidence type="ECO:0000313" key="2">
    <source>
        <dbReference type="EMBL" id="KAJ8778769.1"/>
    </source>
</evidence>
<feature type="non-terminal residue" evidence="2">
    <location>
        <position position="153"/>
    </location>
</feature>
<evidence type="ECO:0000313" key="3">
    <source>
        <dbReference type="Proteomes" id="UP001159641"/>
    </source>
</evidence>